<comment type="caution">
    <text evidence="2">The sequence shown here is derived from an EMBL/GenBank/DDBJ whole genome shotgun (WGS) entry which is preliminary data.</text>
</comment>
<keyword evidence="3" id="KW-1185">Reference proteome</keyword>
<feature type="non-terminal residue" evidence="2">
    <location>
        <position position="78"/>
    </location>
</feature>
<dbReference type="Proteomes" id="UP000485058">
    <property type="component" value="Unassembled WGS sequence"/>
</dbReference>
<accession>A0A6A0ALZ3</accession>
<feature type="non-terminal residue" evidence="2">
    <location>
        <position position="1"/>
    </location>
</feature>
<dbReference type="EMBL" id="BLLF01007162">
    <property type="protein sequence ID" value="GFH32807.1"/>
    <property type="molecule type" value="Genomic_DNA"/>
</dbReference>
<name>A0A6A0ALZ3_HAELA</name>
<feature type="compositionally biased region" description="Polar residues" evidence="1">
    <location>
        <begin position="27"/>
        <end position="36"/>
    </location>
</feature>
<evidence type="ECO:0000256" key="1">
    <source>
        <dbReference type="SAM" id="MobiDB-lite"/>
    </source>
</evidence>
<sequence>MTITIANVIPNAPSPSLKRDLDKTHSSRGQSQSPMQSALRASRVTLPTSLARATHRTMACKDDAVLELINKQLRLYNA</sequence>
<gene>
    <name evidence="2" type="ORF">HaLaN_32088</name>
</gene>
<proteinExistence type="predicted"/>
<organism evidence="2 3">
    <name type="scientific">Haematococcus lacustris</name>
    <name type="common">Green alga</name>
    <name type="synonym">Haematococcus pluvialis</name>
    <dbReference type="NCBI Taxonomy" id="44745"/>
    <lineage>
        <taxon>Eukaryota</taxon>
        <taxon>Viridiplantae</taxon>
        <taxon>Chlorophyta</taxon>
        <taxon>core chlorophytes</taxon>
        <taxon>Chlorophyceae</taxon>
        <taxon>CS clade</taxon>
        <taxon>Chlamydomonadales</taxon>
        <taxon>Haematococcaceae</taxon>
        <taxon>Haematococcus</taxon>
    </lineage>
</organism>
<reference evidence="2 3" key="1">
    <citation type="submission" date="2020-02" db="EMBL/GenBank/DDBJ databases">
        <title>Draft genome sequence of Haematococcus lacustris strain NIES-144.</title>
        <authorList>
            <person name="Morimoto D."/>
            <person name="Nakagawa S."/>
            <person name="Yoshida T."/>
            <person name="Sawayama S."/>
        </authorList>
    </citation>
    <scope>NUCLEOTIDE SEQUENCE [LARGE SCALE GENOMIC DNA]</scope>
    <source>
        <strain evidence="2 3">NIES-144</strain>
    </source>
</reference>
<evidence type="ECO:0000313" key="2">
    <source>
        <dbReference type="EMBL" id="GFH32807.1"/>
    </source>
</evidence>
<dbReference type="AlphaFoldDB" id="A0A6A0ALZ3"/>
<protein>
    <submittedName>
        <fullName evidence="2">Uncharacterized protein</fullName>
    </submittedName>
</protein>
<evidence type="ECO:0000313" key="3">
    <source>
        <dbReference type="Proteomes" id="UP000485058"/>
    </source>
</evidence>
<feature type="region of interest" description="Disordered" evidence="1">
    <location>
        <begin position="9"/>
        <end position="43"/>
    </location>
</feature>